<keyword evidence="3" id="KW-1185">Reference proteome</keyword>
<gene>
    <name evidence="2" type="ORF">DMAD_05231</name>
</gene>
<name>A0AAU9FLW9_DROMD</name>
<organism evidence="2 3">
    <name type="scientific">Drosophila madeirensis</name>
    <name type="common">Fruit fly</name>
    <dbReference type="NCBI Taxonomy" id="30013"/>
    <lineage>
        <taxon>Eukaryota</taxon>
        <taxon>Metazoa</taxon>
        <taxon>Ecdysozoa</taxon>
        <taxon>Arthropoda</taxon>
        <taxon>Hexapoda</taxon>
        <taxon>Insecta</taxon>
        <taxon>Pterygota</taxon>
        <taxon>Neoptera</taxon>
        <taxon>Endopterygota</taxon>
        <taxon>Diptera</taxon>
        <taxon>Brachycera</taxon>
        <taxon>Muscomorpha</taxon>
        <taxon>Ephydroidea</taxon>
        <taxon>Drosophilidae</taxon>
        <taxon>Drosophila</taxon>
        <taxon>Sophophora</taxon>
    </lineage>
</organism>
<protein>
    <submittedName>
        <fullName evidence="2">Uncharacterized protein</fullName>
    </submittedName>
</protein>
<evidence type="ECO:0000313" key="3">
    <source>
        <dbReference type="Proteomes" id="UP001500889"/>
    </source>
</evidence>
<accession>A0AAU9FLW9</accession>
<dbReference type="AlphaFoldDB" id="A0AAU9FLW9"/>
<dbReference type="EMBL" id="AP029265">
    <property type="protein sequence ID" value="BFF96640.1"/>
    <property type="molecule type" value="Genomic_DNA"/>
</dbReference>
<reference evidence="2 3" key="1">
    <citation type="submission" date="2024-02" db="EMBL/GenBank/DDBJ databases">
        <title>A chromosome-level genome assembly of Drosophila madeirensis, a fruit fly species endemic to Madeira island.</title>
        <authorList>
            <person name="Tomihara K."/>
            <person name="Llopart A."/>
            <person name="Yamamoto D."/>
        </authorList>
    </citation>
    <scope>NUCLEOTIDE SEQUENCE [LARGE SCALE GENOMIC DNA]</scope>
    <source>
        <strain evidence="2 3">RF1</strain>
    </source>
</reference>
<sequence>MAACSDDNTWLTEGDVEESSSTSYSYSKASKRRNAEEQTSSTTDGLKNKKKTRAVFPFWDELLGKLPEDVALATEVEITNLLFSKGQQHVKKELPSDY</sequence>
<proteinExistence type="predicted"/>
<evidence type="ECO:0000256" key="1">
    <source>
        <dbReference type="SAM" id="MobiDB-lite"/>
    </source>
</evidence>
<feature type="compositionally biased region" description="Polar residues" evidence="1">
    <location>
        <begin position="1"/>
        <end position="11"/>
    </location>
</feature>
<evidence type="ECO:0000313" key="2">
    <source>
        <dbReference type="EMBL" id="BFF96640.1"/>
    </source>
</evidence>
<feature type="compositionally biased region" description="Low complexity" evidence="1">
    <location>
        <begin position="19"/>
        <end position="28"/>
    </location>
</feature>
<dbReference type="Proteomes" id="UP001500889">
    <property type="component" value="Chromosome J"/>
</dbReference>
<feature type="region of interest" description="Disordered" evidence="1">
    <location>
        <begin position="1"/>
        <end position="48"/>
    </location>
</feature>